<dbReference type="InterPro" id="IPR003439">
    <property type="entry name" value="ABC_transporter-like_ATP-bd"/>
</dbReference>
<evidence type="ECO:0000313" key="11">
    <source>
        <dbReference type="Proteomes" id="UP000249282"/>
    </source>
</evidence>
<evidence type="ECO:0000259" key="9">
    <source>
        <dbReference type="PROSITE" id="PS50893"/>
    </source>
</evidence>
<dbReference type="EMBL" id="QFQJ01000035">
    <property type="protein sequence ID" value="PZQ90324.1"/>
    <property type="molecule type" value="Genomic_DNA"/>
</dbReference>
<keyword evidence="5 10" id="KW-0067">ATP-binding</keyword>
<evidence type="ECO:0000256" key="2">
    <source>
        <dbReference type="ARBA" id="ARBA00022448"/>
    </source>
</evidence>
<sequence>MVSFGSHVDFSIPHIKIRNLNKHYAVQGHTVHALKNIDLDEGHIHIHQQDLATLSHAELIQLRQRIGMIFQHFNLMSAKTVYENVALPLKVANYPKQDIEQRVNEVLQLVGLSDKTQHYPSQLSGGQKQRVGIARALVHHPEILLCDEATSALDPESTSVVLSLLKEINQKLGITIVLITHEMQVIREICDQVVVIDAGEIVESGEVWSVFSQPQQSITQELLNLEQLDLPFRLNAVPMQLDTHAIFKIRSTSDAHHPPDLKKTLEHFPQTVHLYQSQVDTIQNHLIGTLVIAVPTQDLEIQSLRQKLKAHVTHVEVLGYARPTH</sequence>
<keyword evidence="8" id="KW-0472">Membrane</keyword>
<dbReference type="Pfam" id="PF00005">
    <property type="entry name" value="ABC_tran"/>
    <property type="match status" value="1"/>
</dbReference>
<comment type="subcellular location">
    <subcellularLocation>
        <location evidence="1">Cell inner membrane</location>
        <topology evidence="1">Peripheral membrane protein</topology>
    </subcellularLocation>
</comment>
<dbReference type="PROSITE" id="PS00211">
    <property type="entry name" value="ABC_TRANSPORTER_1"/>
    <property type="match status" value="1"/>
</dbReference>
<dbReference type="GO" id="GO:0005524">
    <property type="term" value="F:ATP binding"/>
    <property type="evidence" value="ECO:0007669"/>
    <property type="project" value="UniProtKB-KW"/>
</dbReference>
<organism evidence="10 11">
    <name type="scientific">Acinetobacter johnsonii</name>
    <dbReference type="NCBI Taxonomy" id="40214"/>
    <lineage>
        <taxon>Bacteria</taxon>
        <taxon>Pseudomonadati</taxon>
        <taxon>Pseudomonadota</taxon>
        <taxon>Gammaproteobacteria</taxon>
        <taxon>Moraxellales</taxon>
        <taxon>Moraxellaceae</taxon>
        <taxon>Acinetobacter</taxon>
    </lineage>
</organism>
<evidence type="ECO:0000256" key="6">
    <source>
        <dbReference type="ARBA" id="ARBA00022967"/>
    </source>
</evidence>
<evidence type="ECO:0000256" key="5">
    <source>
        <dbReference type="ARBA" id="ARBA00022840"/>
    </source>
</evidence>
<dbReference type="PANTHER" id="PTHR43166">
    <property type="entry name" value="AMINO ACID IMPORT ATP-BINDING PROTEIN"/>
    <property type="match status" value="1"/>
</dbReference>
<accession>A0A2W5RPI6</accession>
<reference evidence="10 11" key="1">
    <citation type="submission" date="2017-11" db="EMBL/GenBank/DDBJ databases">
        <title>Infants hospitalized years apart are colonized by the same room-sourced microbial strains.</title>
        <authorList>
            <person name="Brooks B."/>
            <person name="Olm M.R."/>
            <person name="Firek B.A."/>
            <person name="Baker R."/>
            <person name="Thomas B.C."/>
            <person name="Morowitz M.J."/>
            <person name="Banfield J.F."/>
        </authorList>
    </citation>
    <scope>NUCLEOTIDE SEQUENCE [LARGE SCALE GENOMIC DNA]</scope>
    <source>
        <strain evidence="10">S2_003_000_R3_20</strain>
    </source>
</reference>
<evidence type="ECO:0000256" key="4">
    <source>
        <dbReference type="ARBA" id="ARBA00022741"/>
    </source>
</evidence>
<dbReference type="SMART" id="SM00930">
    <property type="entry name" value="NIL"/>
    <property type="match status" value="1"/>
</dbReference>
<dbReference type="Proteomes" id="UP000249282">
    <property type="component" value="Unassembled WGS sequence"/>
</dbReference>
<dbReference type="Gene3D" id="3.40.50.300">
    <property type="entry name" value="P-loop containing nucleotide triphosphate hydrolases"/>
    <property type="match status" value="1"/>
</dbReference>
<keyword evidence="7" id="KW-0029">Amino-acid transport</keyword>
<dbReference type="InterPro" id="IPR027417">
    <property type="entry name" value="P-loop_NTPase"/>
</dbReference>
<name>A0A2W5RPI6_ACIJO</name>
<keyword evidence="3" id="KW-1003">Cell membrane</keyword>
<dbReference type="GO" id="GO:0016887">
    <property type="term" value="F:ATP hydrolysis activity"/>
    <property type="evidence" value="ECO:0007669"/>
    <property type="project" value="InterPro"/>
</dbReference>
<evidence type="ECO:0000256" key="8">
    <source>
        <dbReference type="ARBA" id="ARBA00023136"/>
    </source>
</evidence>
<dbReference type="SUPFAM" id="SSF55021">
    <property type="entry name" value="ACT-like"/>
    <property type="match status" value="1"/>
</dbReference>
<feature type="domain" description="ABC transporter" evidence="9">
    <location>
        <begin position="15"/>
        <end position="223"/>
    </location>
</feature>
<dbReference type="InterPro" id="IPR050086">
    <property type="entry name" value="MetN_ABC_transporter-like"/>
</dbReference>
<dbReference type="AlphaFoldDB" id="A0A2W5RPI6"/>
<dbReference type="PANTHER" id="PTHR43166:SF30">
    <property type="entry name" value="METHIONINE IMPORT ATP-BINDING PROTEIN METN"/>
    <property type="match status" value="1"/>
</dbReference>
<evidence type="ECO:0000256" key="7">
    <source>
        <dbReference type="ARBA" id="ARBA00022970"/>
    </source>
</evidence>
<evidence type="ECO:0000256" key="1">
    <source>
        <dbReference type="ARBA" id="ARBA00004417"/>
    </source>
</evidence>
<dbReference type="Gene3D" id="3.30.70.260">
    <property type="match status" value="1"/>
</dbReference>
<comment type="caution">
    <text evidence="10">The sequence shown here is derived from an EMBL/GenBank/DDBJ whole genome shotgun (WGS) entry which is preliminary data.</text>
</comment>
<dbReference type="SUPFAM" id="SSF52540">
    <property type="entry name" value="P-loop containing nucleoside triphosphate hydrolases"/>
    <property type="match status" value="1"/>
</dbReference>
<dbReference type="Pfam" id="PF09383">
    <property type="entry name" value="NIL"/>
    <property type="match status" value="1"/>
</dbReference>
<keyword evidence="2" id="KW-0813">Transport</keyword>
<dbReference type="GO" id="GO:0006865">
    <property type="term" value="P:amino acid transport"/>
    <property type="evidence" value="ECO:0007669"/>
    <property type="project" value="UniProtKB-KW"/>
</dbReference>
<dbReference type="InterPro" id="IPR018449">
    <property type="entry name" value="NIL_domain"/>
</dbReference>
<evidence type="ECO:0000313" key="10">
    <source>
        <dbReference type="EMBL" id="PZQ90324.1"/>
    </source>
</evidence>
<dbReference type="InterPro" id="IPR017871">
    <property type="entry name" value="ABC_transporter-like_CS"/>
</dbReference>
<keyword evidence="6" id="KW-1278">Translocase</keyword>
<gene>
    <name evidence="10" type="ORF">DI542_07810</name>
</gene>
<keyword evidence="4" id="KW-0547">Nucleotide-binding</keyword>
<dbReference type="InterPro" id="IPR045865">
    <property type="entry name" value="ACT-like_dom_sf"/>
</dbReference>
<dbReference type="PROSITE" id="PS50893">
    <property type="entry name" value="ABC_TRANSPORTER_2"/>
    <property type="match status" value="1"/>
</dbReference>
<evidence type="ECO:0000256" key="3">
    <source>
        <dbReference type="ARBA" id="ARBA00022475"/>
    </source>
</evidence>
<proteinExistence type="predicted"/>
<dbReference type="GO" id="GO:0005886">
    <property type="term" value="C:plasma membrane"/>
    <property type="evidence" value="ECO:0007669"/>
    <property type="project" value="UniProtKB-SubCell"/>
</dbReference>
<protein>
    <submittedName>
        <fullName evidence="10">Methionine ABC transporter ATP-binding protein</fullName>
    </submittedName>
</protein>